<dbReference type="eggNOG" id="ENOG502QTC7">
    <property type="taxonomic scope" value="Eukaryota"/>
</dbReference>
<dbReference type="STRING" id="7176.B0W7W1"/>
<feature type="compositionally biased region" description="Low complexity" evidence="1">
    <location>
        <begin position="244"/>
        <end position="262"/>
    </location>
</feature>
<accession>B0W7W1</accession>
<feature type="region of interest" description="Disordered" evidence="1">
    <location>
        <begin position="233"/>
        <end position="262"/>
    </location>
</feature>
<dbReference type="InParanoid" id="B0W7W1"/>
<dbReference type="OrthoDB" id="641149at2759"/>
<gene>
    <name evidence="3" type="primary">6034487</name>
    <name evidence="2" type="ORF">CpipJ_CPIJ003207</name>
</gene>
<dbReference type="EMBL" id="DS231855">
    <property type="protein sequence ID" value="EDS38255.1"/>
    <property type="molecule type" value="Genomic_DNA"/>
</dbReference>
<reference evidence="2" key="1">
    <citation type="submission" date="2007-03" db="EMBL/GenBank/DDBJ databases">
        <title>Annotation of Culex pipiens quinquefasciatus.</title>
        <authorList>
            <consortium name="The Broad Institute Genome Sequencing Platform"/>
            <person name="Atkinson P.W."/>
            <person name="Hemingway J."/>
            <person name="Christensen B.M."/>
            <person name="Higgs S."/>
            <person name="Kodira C."/>
            <person name="Hannick L."/>
            <person name="Megy K."/>
            <person name="O'Leary S."/>
            <person name="Pearson M."/>
            <person name="Haas B.J."/>
            <person name="Mauceli E."/>
            <person name="Wortman J.R."/>
            <person name="Lee N.H."/>
            <person name="Guigo R."/>
            <person name="Stanke M."/>
            <person name="Alvarado L."/>
            <person name="Amedeo P."/>
            <person name="Antoine C.H."/>
            <person name="Arensburger P."/>
            <person name="Bidwell S.L."/>
            <person name="Crawford M."/>
            <person name="Camaro F."/>
            <person name="Devon K."/>
            <person name="Engels R."/>
            <person name="Hammond M."/>
            <person name="Howarth C."/>
            <person name="Koehrsen M."/>
            <person name="Lawson D."/>
            <person name="Montgomery P."/>
            <person name="Nene V."/>
            <person name="Nusbaum C."/>
            <person name="Puiu D."/>
            <person name="Romero-Severson J."/>
            <person name="Severson D.W."/>
            <person name="Shumway M."/>
            <person name="Sisk P."/>
            <person name="Stolte C."/>
            <person name="Zeng Q."/>
            <person name="Eisenstadt E."/>
            <person name="Fraser-Liggett C."/>
            <person name="Strausberg R."/>
            <person name="Galagan J."/>
            <person name="Birren B."/>
            <person name="Collins F.H."/>
        </authorList>
    </citation>
    <scope>NUCLEOTIDE SEQUENCE [LARGE SCALE GENOMIC DNA]</scope>
    <source>
        <strain evidence="2">JHB</strain>
    </source>
</reference>
<name>B0W7W1_CULQU</name>
<dbReference type="EnsemblMetazoa" id="CPIJ003207-RA">
    <property type="protein sequence ID" value="CPIJ003207-PA"/>
    <property type="gene ID" value="CPIJ003207"/>
</dbReference>
<feature type="region of interest" description="Disordered" evidence="1">
    <location>
        <begin position="62"/>
        <end position="82"/>
    </location>
</feature>
<feature type="compositionally biased region" description="Low complexity" evidence="1">
    <location>
        <begin position="766"/>
        <end position="783"/>
    </location>
</feature>
<keyword evidence="4" id="KW-1185">Reference proteome</keyword>
<dbReference type="AlphaFoldDB" id="B0W7W1"/>
<proteinExistence type="predicted"/>
<feature type="region of interest" description="Disordered" evidence="1">
    <location>
        <begin position="732"/>
        <end position="783"/>
    </location>
</feature>
<feature type="region of interest" description="Disordered" evidence="1">
    <location>
        <begin position="955"/>
        <end position="1079"/>
    </location>
</feature>
<feature type="compositionally biased region" description="Polar residues" evidence="1">
    <location>
        <begin position="998"/>
        <end position="1044"/>
    </location>
</feature>
<feature type="compositionally biased region" description="Polar residues" evidence="1">
    <location>
        <begin position="65"/>
        <end position="77"/>
    </location>
</feature>
<dbReference type="OMA" id="KANCRTP"/>
<feature type="region of interest" description="Disordered" evidence="1">
    <location>
        <begin position="342"/>
        <end position="379"/>
    </location>
</feature>
<feature type="compositionally biased region" description="Low complexity" evidence="1">
    <location>
        <begin position="967"/>
        <end position="987"/>
    </location>
</feature>
<dbReference type="KEGG" id="cqu:CpipJ_CPIJ003207"/>
<dbReference type="Proteomes" id="UP000002320">
    <property type="component" value="Unassembled WGS sequence"/>
</dbReference>
<feature type="compositionally biased region" description="Low complexity" evidence="1">
    <location>
        <begin position="732"/>
        <end position="742"/>
    </location>
</feature>
<reference evidence="3" key="2">
    <citation type="submission" date="2021-02" db="UniProtKB">
        <authorList>
            <consortium name="EnsemblMetazoa"/>
        </authorList>
    </citation>
    <scope>IDENTIFICATION</scope>
    <source>
        <strain evidence="3">JHB</strain>
    </source>
</reference>
<dbReference type="VEuPathDB" id="VectorBase:CPIJ003207"/>
<feature type="region of interest" description="Disordered" evidence="1">
    <location>
        <begin position="99"/>
        <end position="122"/>
    </location>
</feature>
<evidence type="ECO:0000256" key="1">
    <source>
        <dbReference type="SAM" id="MobiDB-lite"/>
    </source>
</evidence>
<organism>
    <name type="scientific">Culex quinquefasciatus</name>
    <name type="common">Southern house mosquito</name>
    <name type="synonym">Culex pungens</name>
    <dbReference type="NCBI Taxonomy" id="7176"/>
    <lineage>
        <taxon>Eukaryota</taxon>
        <taxon>Metazoa</taxon>
        <taxon>Ecdysozoa</taxon>
        <taxon>Arthropoda</taxon>
        <taxon>Hexapoda</taxon>
        <taxon>Insecta</taxon>
        <taxon>Pterygota</taxon>
        <taxon>Neoptera</taxon>
        <taxon>Endopterygota</taxon>
        <taxon>Diptera</taxon>
        <taxon>Nematocera</taxon>
        <taxon>Culicoidea</taxon>
        <taxon>Culicidae</taxon>
        <taxon>Culicinae</taxon>
        <taxon>Culicini</taxon>
        <taxon>Culex</taxon>
        <taxon>Culex</taxon>
    </lineage>
</organism>
<dbReference type="VEuPathDB" id="VectorBase:CQUJHB011668"/>
<feature type="compositionally biased region" description="Low complexity" evidence="1">
    <location>
        <begin position="345"/>
        <end position="362"/>
    </location>
</feature>
<sequence length="1079" mass="114706">MAIAKNFNINETLDMIARYQLSLCDHYVLINYVLSLSEGATNFTHHATHDMRIPVPAKTKLIANDGTNSSNTPSSVLNHGPSAVPHQVLLQSDKEISSIPLSKTPPWRKNNPSSASKPNPSAVPVVLAPRQMHSSSVLVPGKTSVQSVNQNEQIVKNSRIINEPLAPSDWPTEEGEVNKVKSTTKKRPNFKDDPTGYLNQQTAILHSSISTLHSPDGSSSSQEGATHLKTVVGYDSGEPETSQTDRGSVDDSTSTTSTTLGGQTVTHIANGMVQVQQNCDISHMKLQQQMQFQQQLQRQSQLVRQHHEQLQLLQQQQSSESASKNVNVRFVTTAQESPVPCNNVTFTTSRTPDVTSTSPSTPDLKGPVQGGAVSTSNRSPMLQGNLIMARAESPETFTNRNLVQSLVDIGMPKNQSISNNSNAAYGGNAPVPRHIIAAKPLSGLSSVENKMIKSTSIRENDTGAETSTGAVLKTEKVMIHNSGSSTVVGFNQQGQMITQQQPQPQQQHQQVLMTSNGQIILMSAQSNKNPNTIVMSGNPNNPGGGGGASISPNVIIPQQSMMGVNTSQYISTGSSGNTVSTVTTNAGSNSSGIMHNITQHHPQQSNIIHHSQSNANSSFLINPQNNMQPTVILNNGNVIQSGGQQILTAANGSQMIHSGNVLTTAAASGPKMISGNGNAGIITNQSNINQLLSLPPNSIVIQQPNYNSMPEGGGHIVNQVINQDGTTTSYIQQQQQQNPQRQILISTDAKRKAKKRKSTGSTNPMLSPQQQPQPQQTSTVTQQTLQQIGQSGTMLQLTPPFPTQSFQLSQGISGLTIVPNKNSQPPQQQQQQILLQNGQIITQPYNIISQQVLLPAGLMMAPDATTLVQIQNVGAPCGTIINTPQGMMIRAQSPHQQKSFLSPGSGQQFIMNSSGQISPMGAQMYGGPVNIVVPQQQAGTASFVQQGTAIIQQSQPSHMIHHQAGGSSASLNTSTDSSSTASESPSLPTTPQPAPIVQQKSLTSSYLSGTASPPDTTTHSPNSPECASSEKSGGSADSMSMQNHQQQQQQQIVTMSQAGSPSTSGGVQPDSHGKNCTVA</sequence>
<feature type="compositionally biased region" description="Low complexity" evidence="1">
    <location>
        <begin position="109"/>
        <end position="122"/>
    </location>
</feature>
<dbReference type="HOGENOM" id="CLU_286416_0_0_1"/>
<evidence type="ECO:0000313" key="3">
    <source>
        <dbReference type="EnsemblMetazoa" id="CPIJ003207-PA"/>
    </source>
</evidence>
<evidence type="ECO:0000313" key="4">
    <source>
        <dbReference type="Proteomes" id="UP000002320"/>
    </source>
</evidence>
<evidence type="ECO:0000313" key="2">
    <source>
        <dbReference type="EMBL" id="EDS38255.1"/>
    </source>
</evidence>
<protein>
    <submittedName>
        <fullName evidence="2 3">Uncharacterized protein</fullName>
    </submittedName>
</protein>
<feature type="region of interest" description="Disordered" evidence="1">
    <location>
        <begin position="165"/>
        <end position="195"/>
    </location>
</feature>
<feature type="compositionally biased region" description="Polar residues" evidence="1">
    <location>
        <begin position="1052"/>
        <end position="1066"/>
    </location>
</feature>